<accession>A0A382M2X2</accession>
<dbReference type="Gene3D" id="1.10.8.1080">
    <property type="match status" value="1"/>
</dbReference>
<dbReference type="GO" id="GO:0016803">
    <property type="term" value="F:ether hydrolase activity"/>
    <property type="evidence" value="ECO:0007669"/>
    <property type="project" value="TreeGrafter"/>
</dbReference>
<dbReference type="Gene3D" id="3.40.50.10490">
    <property type="entry name" value="Glucose-6-phosphate isomerase like protein, domain 1"/>
    <property type="match status" value="1"/>
</dbReference>
<dbReference type="PROSITE" id="PS51464">
    <property type="entry name" value="SIS"/>
    <property type="match status" value="1"/>
</dbReference>
<feature type="non-terminal residue" evidence="3">
    <location>
        <position position="1"/>
    </location>
</feature>
<dbReference type="PROSITE" id="PS01272">
    <property type="entry name" value="GCKR"/>
    <property type="match status" value="1"/>
</dbReference>
<dbReference type="InterPro" id="IPR005486">
    <property type="entry name" value="Glucokinase_regulatory_CS"/>
</dbReference>
<feature type="domain" description="SIS" evidence="2">
    <location>
        <begin position="1"/>
        <end position="119"/>
    </location>
</feature>
<dbReference type="PANTHER" id="PTHR10088:SF4">
    <property type="entry name" value="GLUCOKINASE REGULATORY PROTEIN"/>
    <property type="match status" value="1"/>
</dbReference>
<organism evidence="3">
    <name type="scientific">marine metagenome</name>
    <dbReference type="NCBI Taxonomy" id="408172"/>
    <lineage>
        <taxon>unclassified sequences</taxon>
        <taxon>metagenomes</taxon>
        <taxon>ecological metagenomes</taxon>
    </lineage>
</organism>
<dbReference type="Pfam" id="PF22645">
    <property type="entry name" value="GKRP_SIS_N"/>
    <property type="match status" value="1"/>
</dbReference>
<dbReference type="PANTHER" id="PTHR10088">
    <property type="entry name" value="GLUCOKINASE REGULATORY PROTEIN"/>
    <property type="match status" value="1"/>
</dbReference>
<proteinExistence type="predicted"/>
<dbReference type="SUPFAM" id="SSF53697">
    <property type="entry name" value="SIS domain"/>
    <property type="match status" value="1"/>
</dbReference>
<dbReference type="GO" id="GO:0046348">
    <property type="term" value="P:amino sugar catabolic process"/>
    <property type="evidence" value="ECO:0007669"/>
    <property type="project" value="TreeGrafter"/>
</dbReference>
<protein>
    <recommendedName>
        <fullName evidence="2">SIS domain-containing protein</fullName>
    </recommendedName>
</protein>
<evidence type="ECO:0000313" key="3">
    <source>
        <dbReference type="EMBL" id="SVC42968.1"/>
    </source>
</evidence>
<name>A0A382M2X2_9ZZZZ</name>
<dbReference type="InterPro" id="IPR040190">
    <property type="entry name" value="MURQ/GCKR"/>
</dbReference>
<gene>
    <name evidence="3" type="ORF">METZ01_LOCUS295822</name>
</gene>
<dbReference type="AlphaFoldDB" id="A0A382M2X2"/>
<dbReference type="EMBL" id="UINC01090748">
    <property type="protein sequence ID" value="SVC42968.1"/>
    <property type="molecule type" value="Genomic_DNA"/>
</dbReference>
<dbReference type="InterPro" id="IPR046348">
    <property type="entry name" value="SIS_dom_sf"/>
</dbReference>
<dbReference type="InterPro" id="IPR001347">
    <property type="entry name" value="SIS_dom"/>
</dbReference>
<evidence type="ECO:0000259" key="2">
    <source>
        <dbReference type="PROSITE" id="PS51464"/>
    </source>
</evidence>
<sequence>IAGGYDALVKSVEGAEDSSEDGLKAINNHIITAQDTVLGITASSSTPFVLGALKQAKKTGALTGLIICNQASKLEYIDHLIYLIVGPEVITGSTRMKAGTATKLVLNMITTTMMIKLNKTYGNLMVDLNATNEKLLDRGTRIIAYLTNLDYKDSSHLLKSANGEVKTAIVMNKHNCTYDDGVQLLQSVDGNLKKALIK</sequence>
<reference evidence="3" key="1">
    <citation type="submission" date="2018-05" db="EMBL/GenBank/DDBJ databases">
        <authorList>
            <person name="Lanie J.A."/>
            <person name="Ng W.-L."/>
            <person name="Kazmierczak K.M."/>
            <person name="Andrzejewski T.M."/>
            <person name="Davidsen T.M."/>
            <person name="Wayne K.J."/>
            <person name="Tettelin H."/>
            <person name="Glass J.I."/>
            <person name="Rusch D."/>
            <person name="Podicherti R."/>
            <person name="Tsui H.-C.T."/>
            <person name="Winkler M.E."/>
        </authorList>
    </citation>
    <scope>NUCLEOTIDE SEQUENCE</scope>
</reference>
<evidence type="ECO:0000256" key="1">
    <source>
        <dbReference type="ARBA" id="ARBA00023277"/>
    </source>
</evidence>
<dbReference type="NCBIfam" id="NF003915">
    <property type="entry name" value="PRK05441.1"/>
    <property type="match status" value="1"/>
</dbReference>
<keyword evidence="1" id="KW-0119">Carbohydrate metabolism</keyword>
<dbReference type="GO" id="GO:0009254">
    <property type="term" value="P:peptidoglycan turnover"/>
    <property type="evidence" value="ECO:0007669"/>
    <property type="project" value="TreeGrafter"/>
</dbReference>
<dbReference type="GO" id="GO:0097367">
    <property type="term" value="F:carbohydrate derivative binding"/>
    <property type="evidence" value="ECO:0007669"/>
    <property type="project" value="InterPro"/>
</dbReference>
<dbReference type="GO" id="GO:0016835">
    <property type="term" value="F:carbon-oxygen lyase activity"/>
    <property type="evidence" value="ECO:0007669"/>
    <property type="project" value="TreeGrafter"/>
</dbReference>